<reference evidence="6" key="1">
    <citation type="submission" date="2025-08" db="UniProtKB">
        <authorList>
            <consortium name="RefSeq"/>
        </authorList>
    </citation>
    <scope>IDENTIFICATION</scope>
</reference>
<dbReference type="GeneID" id="105051416"/>
<evidence type="ECO:0000259" key="4">
    <source>
        <dbReference type="PROSITE" id="PS50020"/>
    </source>
</evidence>
<feature type="domain" description="WW" evidence="4">
    <location>
        <begin position="82"/>
        <end position="116"/>
    </location>
</feature>
<proteinExistence type="predicted"/>
<keyword evidence="2" id="KW-0963">Cytoplasm</keyword>
<dbReference type="Pfam" id="PF00397">
    <property type="entry name" value="WW"/>
    <property type="match status" value="1"/>
</dbReference>
<evidence type="ECO:0000313" key="6">
    <source>
        <dbReference type="RefSeq" id="XP_010930161.1"/>
    </source>
</evidence>
<dbReference type="GO" id="GO:0005737">
    <property type="term" value="C:cytoplasm"/>
    <property type="evidence" value="ECO:0007669"/>
    <property type="project" value="UniProtKB-SubCell"/>
</dbReference>
<dbReference type="PANTHER" id="PTHR14791">
    <property type="entry name" value="BOMB/KIRA PROTEINS"/>
    <property type="match status" value="1"/>
</dbReference>
<dbReference type="SUPFAM" id="SSF51045">
    <property type="entry name" value="WW domain"/>
    <property type="match status" value="1"/>
</dbReference>
<evidence type="ECO:0000256" key="2">
    <source>
        <dbReference type="ARBA" id="ARBA00022490"/>
    </source>
</evidence>
<feature type="compositionally biased region" description="Low complexity" evidence="3">
    <location>
        <begin position="40"/>
        <end position="56"/>
    </location>
</feature>
<protein>
    <submittedName>
        <fullName evidence="6">Uncharacterized protein LOC105051416</fullName>
    </submittedName>
</protein>
<feature type="region of interest" description="Disordered" evidence="3">
    <location>
        <begin position="40"/>
        <end position="72"/>
    </location>
</feature>
<dbReference type="PANTHER" id="PTHR14791:SF39">
    <property type="entry name" value="OS12G0233100 PROTEIN"/>
    <property type="match status" value="1"/>
</dbReference>
<dbReference type="OrthoDB" id="670666at2759"/>
<dbReference type="InParanoid" id="A0A6I9RPC2"/>
<feature type="compositionally biased region" description="Polar residues" evidence="3">
    <location>
        <begin position="129"/>
        <end position="140"/>
    </location>
</feature>
<dbReference type="AlphaFoldDB" id="A0A6I9RPC2"/>
<dbReference type="KEGG" id="egu:105051416"/>
<evidence type="ECO:0000256" key="1">
    <source>
        <dbReference type="ARBA" id="ARBA00004496"/>
    </source>
</evidence>
<dbReference type="CDD" id="cd00201">
    <property type="entry name" value="WW"/>
    <property type="match status" value="1"/>
</dbReference>
<dbReference type="RefSeq" id="XP_010930161.1">
    <property type="nucleotide sequence ID" value="XM_010931859.3"/>
</dbReference>
<comment type="subcellular location">
    <subcellularLocation>
        <location evidence="1">Cytoplasm</location>
    </subcellularLocation>
</comment>
<dbReference type="PROSITE" id="PS50020">
    <property type="entry name" value="WW_DOMAIN_2"/>
    <property type="match status" value="1"/>
</dbReference>
<feature type="region of interest" description="Disordered" evidence="3">
    <location>
        <begin position="129"/>
        <end position="149"/>
    </location>
</feature>
<keyword evidence="5" id="KW-1185">Reference proteome</keyword>
<dbReference type="Gene3D" id="2.20.70.10">
    <property type="match status" value="1"/>
</dbReference>
<accession>A0A6I9RPC2</accession>
<dbReference type="FunCoup" id="A0A6I9RPC2">
    <property type="interactions" value="312"/>
</dbReference>
<gene>
    <name evidence="6" type="primary">LOC105051416</name>
</gene>
<evidence type="ECO:0000313" key="5">
    <source>
        <dbReference type="Proteomes" id="UP000504607"/>
    </source>
</evidence>
<evidence type="ECO:0000256" key="3">
    <source>
        <dbReference type="SAM" id="MobiDB-lite"/>
    </source>
</evidence>
<organism evidence="5 6">
    <name type="scientific">Elaeis guineensis var. tenera</name>
    <name type="common">Oil palm</name>
    <dbReference type="NCBI Taxonomy" id="51953"/>
    <lineage>
        <taxon>Eukaryota</taxon>
        <taxon>Viridiplantae</taxon>
        <taxon>Streptophyta</taxon>
        <taxon>Embryophyta</taxon>
        <taxon>Tracheophyta</taxon>
        <taxon>Spermatophyta</taxon>
        <taxon>Magnoliopsida</taxon>
        <taxon>Liliopsida</taxon>
        <taxon>Arecaceae</taxon>
        <taxon>Arecoideae</taxon>
        <taxon>Cocoseae</taxon>
        <taxon>Elaeidinae</taxon>
        <taxon>Elaeis</taxon>
    </lineage>
</organism>
<dbReference type="SMART" id="SM00456">
    <property type="entry name" value="WW"/>
    <property type="match status" value="1"/>
</dbReference>
<dbReference type="Proteomes" id="UP000504607">
    <property type="component" value="Chromosome 9"/>
</dbReference>
<sequence>MIKEFLQYKEFSIGESKEKVVRSDQALTVMDQTELSLGPSLSAFAKSSNSSSSESDANSRRKRKHTWDEPMTQTGIELQLSDPLPLDWEQCLDLQSGRMYYLNRKTLKKSWIRPKEQKLDLELNISTLPSSEGKASSTTPDEPKKHNNSSGSMVAVVCINCHLLVMICKSSPSCPNCKYVHAVPQAPHQTSPPKMEAVKSLETLSLLH</sequence>
<dbReference type="InterPro" id="IPR001202">
    <property type="entry name" value="WW_dom"/>
</dbReference>
<dbReference type="InterPro" id="IPR051105">
    <property type="entry name" value="WWC/KIBRA_Hippo_Reg"/>
</dbReference>
<dbReference type="InterPro" id="IPR036020">
    <property type="entry name" value="WW_dom_sf"/>
</dbReference>
<name>A0A6I9RPC2_ELAGV</name>